<comment type="similarity">
    <text evidence="2 8">Belongs to the BioY family.</text>
</comment>
<dbReference type="GO" id="GO:0015225">
    <property type="term" value="F:biotin transmembrane transporter activity"/>
    <property type="evidence" value="ECO:0007669"/>
    <property type="project" value="UniProtKB-UniRule"/>
</dbReference>
<gene>
    <name evidence="10" type="ORF">BN963_SGAL_01434</name>
</gene>
<organism evidence="10 11">
    <name type="scientific">Streptococcus gallolyticus</name>
    <dbReference type="NCBI Taxonomy" id="315405"/>
    <lineage>
        <taxon>Bacteria</taxon>
        <taxon>Bacillati</taxon>
        <taxon>Bacillota</taxon>
        <taxon>Bacilli</taxon>
        <taxon>Lactobacillales</taxon>
        <taxon>Streptococcaceae</taxon>
        <taxon>Streptococcus</taxon>
    </lineage>
</organism>
<reference evidence="10 11" key="1">
    <citation type="submission" date="2014-02" db="EMBL/GenBank/DDBJ databases">
        <authorList>
            <person name="Manrique M."/>
        </authorList>
    </citation>
    <scope>NUCLEOTIDE SEQUENCE [LARGE SCALE GENOMIC DNA]</scope>
    <source>
        <strain evidence="10 11">LMG17956</strain>
    </source>
</reference>
<comment type="caution">
    <text evidence="10">The sequence shown here is derived from an EMBL/GenBank/DDBJ whole genome shotgun (WGS) entry which is preliminary data.</text>
</comment>
<feature type="transmembrane region" description="Helical" evidence="9">
    <location>
        <begin position="117"/>
        <end position="135"/>
    </location>
</feature>
<evidence type="ECO:0000256" key="3">
    <source>
        <dbReference type="ARBA" id="ARBA00022448"/>
    </source>
</evidence>
<keyword evidence="5 9" id="KW-0812">Transmembrane</keyword>
<name>A0A060RHC4_9STRE</name>
<evidence type="ECO:0000256" key="5">
    <source>
        <dbReference type="ARBA" id="ARBA00022692"/>
    </source>
</evidence>
<reference evidence="10 11" key="2">
    <citation type="submission" date="2014-05" db="EMBL/GenBank/DDBJ databases">
        <title>Genome sequence of Streptococcus gallolyticus.</title>
        <authorList>
            <person name="Del Campo R."/>
        </authorList>
    </citation>
    <scope>NUCLEOTIDE SEQUENCE [LARGE SCALE GENOMIC DNA]</scope>
    <source>
        <strain evidence="10 11">LMG17956</strain>
    </source>
</reference>
<feature type="transmembrane region" description="Helical" evidence="9">
    <location>
        <begin position="57"/>
        <end position="81"/>
    </location>
</feature>
<feature type="transmembrane region" description="Helical" evidence="9">
    <location>
        <begin position="87"/>
        <end position="105"/>
    </location>
</feature>
<evidence type="ECO:0000256" key="4">
    <source>
        <dbReference type="ARBA" id="ARBA00022475"/>
    </source>
</evidence>
<evidence type="ECO:0000256" key="9">
    <source>
        <dbReference type="SAM" id="Phobius"/>
    </source>
</evidence>
<evidence type="ECO:0000256" key="1">
    <source>
        <dbReference type="ARBA" id="ARBA00004651"/>
    </source>
</evidence>
<evidence type="ECO:0000256" key="2">
    <source>
        <dbReference type="ARBA" id="ARBA00010692"/>
    </source>
</evidence>
<dbReference type="EMBL" id="CCBC010000176">
    <property type="protein sequence ID" value="CDO18236.1"/>
    <property type="molecule type" value="Genomic_DNA"/>
</dbReference>
<evidence type="ECO:0000256" key="8">
    <source>
        <dbReference type="PIRNR" id="PIRNR016661"/>
    </source>
</evidence>
<accession>A0A060RHC4</accession>
<dbReference type="PANTHER" id="PTHR34295:SF4">
    <property type="entry name" value="BIOTIN TRANSPORTER BIOY-RELATED"/>
    <property type="match status" value="1"/>
</dbReference>
<comment type="subcellular location">
    <subcellularLocation>
        <location evidence="1 8">Cell membrane</location>
        <topology evidence="1 8">Multi-pass membrane protein</topology>
    </subcellularLocation>
</comment>
<dbReference type="Pfam" id="PF02632">
    <property type="entry name" value="BioY"/>
    <property type="match status" value="1"/>
</dbReference>
<keyword evidence="4 8" id="KW-1003">Cell membrane</keyword>
<dbReference type="Proteomes" id="UP000027584">
    <property type="component" value="Unassembled WGS sequence"/>
</dbReference>
<evidence type="ECO:0000313" key="10">
    <source>
        <dbReference type="EMBL" id="CDO18236.1"/>
    </source>
</evidence>
<dbReference type="PANTHER" id="PTHR34295">
    <property type="entry name" value="BIOTIN TRANSPORTER BIOY"/>
    <property type="match status" value="1"/>
</dbReference>
<feature type="transmembrane region" description="Helical" evidence="9">
    <location>
        <begin position="141"/>
        <end position="164"/>
    </location>
</feature>
<dbReference type="AlphaFoldDB" id="A0A060RHC4"/>
<dbReference type="Gene3D" id="1.10.1760.20">
    <property type="match status" value="1"/>
</dbReference>
<keyword evidence="7 8" id="KW-0472">Membrane</keyword>
<dbReference type="GO" id="GO:0005886">
    <property type="term" value="C:plasma membrane"/>
    <property type="evidence" value="ECO:0007669"/>
    <property type="project" value="UniProtKB-SubCell"/>
</dbReference>
<dbReference type="InterPro" id="IPR003784">
    <property type="entry name" value="BioY"/>
</dbReference>
<evidence type="ECO:0000256" key="6">
    <source>
        <dbReference type="ARBA" id="ARBA00022989"/>
    </source>
</evidence>
<proteinExistence type="inferred from homology"/>
<keyword evidence="6 9" id="KW-1133">Transmembrane helix</keyword>
<sequence>MSRNKLLTLIFPAFGAALIAILSQIVIPIGTVPFTLQTLAVGLIASIFRPREATLSVALYLLLGAIGLPVFAGGSGGIAALSGPTSGFLWGFLFYAALTSYLTNTESTLVKIFVSNLLGNCLAFICGVISLHFLANMSWQAAFLAGVVPFIIPEIGKLLTITAISKPLFSSTKKYCLFCIKKGVRQIKSPVEILFMSLEIKKRISSFVET</sequence>
<dbReference type="PIRSF" id="PIRSF016661">
    <property type="entry name" value="BioY"/>
    <property type="match status" value="1"/>
</dbReference>
<evidence type="ECO:0000313" key="11">
    <source>
        <dbReference type="Proteomes" id="UP000027584"/>
    </source>
</evidence>
<keyword evidence="3 8" id="KW-0813">Transport</keyword>
<protein>
    <recommendedName>
        <fullName evidence="8">Biotin transporter</fullName>
    </recommendedName>
</protein>
<evidence type="ECO:0000256" key="7">
    <source>
        <dbReference type="ARBA" id="ARBA00023136"/>
    </source>
</evidence>